<proteinExistence type="inferred from homology"/>
<comment type="similarity">
    <text evidence="2">Belongs to the faeC family.</text>
</comment>
<evidence type="ECO:0000256" key="1">
    <source>
        <dbReference type="ARBA" id="ARBA00004613"/>
    </source>
</evidence>
<evidence type="ECO:0000313" key="12">
    <source>
        <dbReference type="Proteomes" id="UP001221411"/>
    </source>
</evidence>
<sequence>MKYGAIFLALLGFVAMAEGCGDDGGSANTGGNAGSGAGAAGGAGGAGGDGGMGGAGGDGGMGGAGGAGGGQGGTGGASVFLKCGDAPPPGATLAPEAPTYSGGECPALVSGHNLLKSGNADRDFRLVVPAEIMPDERLPVIFLWHWLGGSADDFYEKGQIQTAVDQQRFIAVIPESKDDITFKWPFDATQSTARMEEEFVFFDDMLACVSAQFSVNKECVASAGVSAGALWTSQLAGGRGQYLSSILSFSGGTGGLIKPFPNPEHRMPAIVLWGGPTDNCFGVMNFETASKDLEQNLASRGHFFLECIHNCGHAEPPIDAMNGLTSYASMWQFVLDHPYWIGAGESPYAKGLPDTFPTWCDVGAASSTPREGSCPNAPGC</sequence>
<dbReference type="PANTHER" id="PTHR38050">
    <property type="match status" value="1"/>
</dbReference>
<comment type="caution">
    <text evidence="11">The sequence shown here is derived from an EMBL/GenBank/DDBJ whole genome shotgun (WGS) entry which is preliminary data.</text>
</comment>
<dbReference type="InterPro" id="IPR029058">
    <property type="entry name" value="AB_hydrolase_fold"/>
</dbReference>
<accession>A0ABT5EE72</accession>
<dbReference type="InterPro" id="IPR043595">
    <property type="entry name" value="FaeB/C/D"/>
</dbReference>
<evidence type="ECO:0000256" key="6">
    <source>
        <dbReference type="ARBA" id="ARBA00022801"/>
    </source>
</evidence>
<keyword evidence="8" id="KW-0624">Polysaccharide degradation</keyword>
<keyword evidence="7" id="KW-0119">Carbohydrate metabolism</keyword>
<evidence type="ECO:0000256" key="8">
    <source>
        <dbReference type="ARBA" id="ARBA00023326"/>
    </source>
</evidence>
<evidence type="ECO:0000256" key="3">
    <source>
        <dbReference type="ARBA" id="ARBA00022525"/>
    </source>
</evidence>
<keyword evidence="5 10" id="KW-0732">Signal</keyword>
<comment type="function">
    <text evidence="9">Involved in degradation of plant cell walls. Hydrolyzes the feruloyl-arabinose ester bond in arabinoxylans, and the feruloyl-galactose ester bond in pectin. Active against paranitrophenyl-acetate, methyl ferulate and wheat arabinoxylan.</text>
</comment>
<evidence type="ECO:0000256" key="7">
    <source>
        <dbReference type="ARBA" id="ARBA00023277"/>
    </source>
</evidence>
<evidence type="ECO:0000256" key="9">
    <source>
        <dbReference type="ARBA" id="ARBA00025250"/>
    </source>
</evidence>
<feature type="chain" id="PRO_5045840364" evidence="10">
    <location>
        <begin position="18"/>
        <end position="380"/>
    </location>
</feature>
<keyword evidence="4" id="KW-0858">Xylan degradation</keyword>
<evidence type="ECO:0000313" key="11">
    <source>
        <dbReference type="EMBL" id="MDC0740098.1"/>
    </source>
</evidence>
<name>A0ABT5EE72_9BACT</name>
<dbReference type="EMBL" id="JAQNDO010000001">
    <property type="protein sequence ID" value="MDC0740098.1"/>
    <property type="molecule type" value="Genomic_DNA"/>
</dbReference>
<dbReference type="SUPFAM" id="SSF53474">
    <property type="entry name" value="alpha/beta-Hydrolases"/>
    <property type="match status" value="1"/>
</dbReference>
<dbReference type="Gene3D" id="3.40.50.1820">
    <property type="entry name" value="alpha/beta hydrolase"/>
    <property type="match status" value="1"/>
</dbReference>
<organism evidence="11 12">
    <name type="scientific">Polyangium mundeleinium</name>
    <dbReference type="NCBI Taxonomy" id="2995306"/>
    <lineage>
        <taxon>Bacteria</taxon>
        <taxon>Pseudomonadati</taxon>
        <taxon>Myxococcota</taxon>
        <taxon>Polyangia</taxon>
        <taxon>Polyangiales</taxon>
        <taxon>Polyangiaceae</taxon>
        <taxon>Polyangium</taxon>
    </lineage>
</organism>
<evidence type="ECO:0000256" key="2">
    <source>
        <dbReference type="ARBA" id="ARBA00010278"/>
    </source>
</evidence>
<gene>
    <name evidence="11" type="ORF">POL67_01995</name>
</gene>
<keyword evidence="6" id="KW-0378">Hydrolase</keyword>
<evidence type="ECO:0000256" key="10">
    <source>
        <dbReference type="SAM" id="SignalP"/>
    </source>
</evidence>
<protein>
    <submittedName>
        <fullName evidence="11">Uncharacterized protein</fullName>
    </submittedName>
</protein>
<feature type="signal peptide" evidence="10">
    <location>
        <begin position="1"/>
        <end position="17"/>
    </location>
</feature>
<dbReference type="RefSeq" id="WP_271914985.1">
    <property type="nucleotide sequence ID" value="NZ_JAQNDO010000001.1"/>
</dbReference>
<comment type="subcellular location">
    <subcellularLocation>
        <location evidence="1">Secreted</location>
    </subcellularLocation>
</comment>
<keyword evidence="12" id="KW-1185">Reference proteome</keyword>
<keyword evidence="3" id="KW-0964">Secreted</keyword>
<evidence type="ECO:0000256" key="5">
    <source>
        <dbReference type="ARBA" id="ARBA00022729"/>
    </source>
</evidence>
<dbReference type="PANTHER" id="PTHR38050:SF1">
    <property type="entry name" value="FERULOYL ESTERASE C"/>
    <property type="match status" value="1"/>
</dbReference>
<evidence type="ECO:0000256" key="4">
    <source>
        <dbReference type="ARBA" id="ARBA00022651"/>
    </source>
</evidence>
<reference evidence="11 12" key="1">
    <citation type="submission" date="2022-11" db="EMBL/GenBank/DDBJ databases">
        <title>Minimal conservation of predation-associated metabolite biosynthetic gene clusters underscores biosynthetic potential of Myxococcota including descriptions for ten novel species: Archangium lansinium sp. nov., Myxococcus landrumus sp. nov., Nannocystis bai.</title>
        <authorList>
            <person name="Ahearne A."/>
            <person name="Stevens C."/>
            <person name="Dowd S."/>
        </authorList>
    </citation>
    <scope>NUCLEOTIDE SEQUENCE [LARGE SCALE GENOMIC DNA]</scope>
    <source>
        <strain evidence="11 12">RJM3</strain>
    </source>
</reference>
<dbReference type="Proteomes" id="UP001221411">
    <property type="component" value="Unassembled WGS sequence"/>
</dbReference>